<dbReference type="PANTHER" id="PTHR31378">
    <property type="entry name" value="EGF-LIKE DOMAIN-CONTAINING PROTEIN-RELATED-RELATED"/>
    <property type="match status" value="1"/>
</dbReference>
<protein>
    <submittedName>
        <fullName evidence="4">EGF-like domain-containing protein</fullName>
    </submittedName>
</protein>
<evidence type="ECO:0000256" key="1">
    <source>
        <dbReference type="SAM" id="Phobius"/>
    </source>
</evidence>
<dbReference type="InterPro" id="IPR054484">
    <property type="entry name" value="ComC_SSD"/>
</dbReference>
<evidence type="ECO:0000313" key="5">
    <source>
        <dbReference type="Proteomes" id="UP000076078"/>
    </source>
</evidence>
<keyword evidence="1" id="KW-1133">Transmembrane helix</keyword>
<keyword evidence="2" id="KW-0732">Signal</keyword>
<feature type="chain" id="PRO_5007593548" evidence="2">
    <location>
        <begin position="21"/>
        <end position="1010"/>
    </location>
</feature>
<reference evidence="4 5" key="1">
    <citation type="submission" date="2015-12" db="EMBL/GenBank/DDBJ databases">
        <title>Dictyostelia acquired genes for synthesis and detection of signals that induce cell-type specialization by lateral gene transfer from prokaryotes.</title>
        <authorList>
            <person name="Gloeckner G."/>
            <person name="Schaap P."/>
        </authorList>
    </citation>
    <scope>NUCLEOTIDE SEQUENCE [LARGE SCALE GENOMIC DNA]</scope>
    <source>
        <strain evidence="4 5">TK</strain>
    </source>
</reference>
<feature type="domain" description="ComC supersandwich" evidence="3">
    <location>
        <begin position="735"/>
        <end position="936"/>
    </location>
</feature>
<dbReference type="EMBL" id="LODT01000013">
    <property type="protein sequence ID" value="KYR00439.1"/>
    <property type="molecule type" value="Genomic_DNA"/>
</dbReference>
<name>A0A152A2K6_TIELA</name>
<sequence>MKLSVFILLFSIFILKIVKSDPGNDDMQALTAIATQFQLPLALGYGTVCSDPTNAPYFKCNVGETYVEELTLINLPSQSVKDLPTIQFMSNIRKVQLGRYVSVNSNFWDIDIGSLVYLQTLEILETISQPTQPLGANFYNNLNTLTLTVNFNIPPNIFTKPIQTLTLTLTPSVTQLPTLTSNVQQLTTMNLLGLNDFFFDETSIPFFNSLTMMNLYKSTSGMFQFNRFDLFPVLSQIFFNDANVVVPQGTQTIPTSLSQCTTLTKLTIGNSWFASTTTFYDFSDLTGLISIFISGSYLDKCQSPCIKAFPNPQTQLVIQPYSTFTNIMKIDLSPYRLVQSANGFLTSNLVDDVSYYLRKEIYFLENNLSGTIPSSMCTASVLNMQNNKFSDLPTCMICNIEKFRSSFYPSTTLPLILNPSCPYLEITNNTKLLPTLGGSMVVHGVDLGDTGDVLIPNPPSVTFDIPFRRFHFQVPAGVGKNQLIMFRFYPSINGSEIDLPIMFDYMPPKIGSLNVSLSSITIYGTNLGSFPANTTITIYQVDYPVFTASEIIATLEYPHGSFQIDNTMFRLTYNVGGQSDSFVYSNFQNGAPRISTPLPELDYQGGSSSFTFDNAIDIDYTLITLTIDGKPCIITSSITNQINFNYTSFSTGGLKDIVVLLNDGAYSDSASISVKSPPVPCVPIPHSKCINNQIVCDEGWSGEDCSSQIVIVDPGFNNTSPSTGGNSTVTLPGGETIQFSTLVSILELREYNSATNQMIKVFPFNMWLVKKINENEYQYNTNFTNNITTGIQVNIKYFSSKQTIEFANQSITILPSTLKYQISISPYHFDKTTSTLMLVFNTQIERSELEESCSNINYGDDPTSDDYQFVRLQVNEVSLYGKFIKYGIVDNRTRIISNSFISDNSTQISTKSGTLIGINIPYFTKDVLLDPDFSVLLDTKPASTKSDSVCSKEKDSKKLTSAQLAGIIIGVVGFALVIGISIAYAIYKRKQAKISMAKIQQKLQKANLNK</sequence>
<evidence type="ECO:0000313" key="4">
    <source>
        <dbReference type="EMBL" id="KYR00439.1"/>
    </source>
</evidence>
<keyword evidence="5" id="KW-1185">Reference proteome</keyword>
<accession>A0A152A2K6</accession>
<dbReference type="InParanoid" id="A0A152A2K6"/>
<dbReference type="Gene3D" id="3.80.10.10">
    <property type="entry name" value="Ribonuclease Inhibitor"/>
    <property type="match status" value="1"/>
</dbReference>
<dbReference type="OrthoDB" id="19767at2759"/>
<dbReference type="Proteomes" id="UP000076078">
    <property type="component" value="Unassembled WGS sequence"/>
</dbReference>
<dbReference type="InterPro" id="IPR032675">
    <property type="entry name" value="LRR_dom_sf"/>
</dbReference>
<evidence type="ECO:0000259" key="3">
    <source>
        <dbReference type="Pfam" id="PF22933"/>
    </source>
</evidence>
<comment type="caution">
    <text evidence="4">The sequence shown here is derived from an EMBL/GenBank/DDBJ whole genome shotgun (WGS) entry which is preliminary data.</text>
</comment>
<dbReference type="SUPFAM" id="SSF52058">
    <property type="entry name" value="L domain-like"/>
    <property type="match status" value="1"/>
</dbReference>
<feature type="transmembrane region" description="Helical" evidence="1">
    <location>
        <begin position="964"/>
        <end position="987"/>
    </location>
</feature>
<keyword evidence="1" id="KW-0812">Transmembrane</keyword>
<dbReference type="Pfam" id="PF22933">
    <property type="entry name" value="ComC_SSD"/>
    <property type="match status" value="1"/>
</dbReference>
<dbReference type="AlphaFoldDB" id="A0A152A2K6"/>
<feature type="signal peptide" evidence="2">
    <location>
        <begin position="1"/>
        <end position="20"/>
    </location>
</feature>
<evidence type="ECO:0000256" key="2">
    <source>
        <dbReference type="SAM" id="SignalP"/>
    </source>
</evidence>
<gene>
    <name evidence="4" type="ORF">DLAC_02433</name>
</gene>
<organism evidence="4 5">
    <name type="scientific">Tieghemostelium lacteum</name>
    <name type="common">Slime mold</name>
    <name type="synonym">Dictyostelium lacteum</name>
    <dbReference type="NCBI Taxonomy" id="361077"/>
    <lineage>
        <taxon>Eukaryota</taxon>
        <taxon>Amoebozoa</taxon>
        <taxon>Evosea</taxon>
        <taxon>Eumycetozoa</taxon>
        <taxon>Dictyostelia</taxon>
        <taxon>Dictyosteliales</taxon>
        <taxon>Raperosteliaceae</taxon>
        <taxon>Tieghemostelium</taxon>
    </lineage>
</organism>
<proteinExistence type="predicted"/>
<keyword evidence="1" id="KW-0472">Membrane</keyword>